<dbReference type="PANTHER" id="PTHR24321">
    <property type="entry name" value="DEHYDROGENASES, SHORT CHAIN"/>
    <property type="match status" value="1"/>
</dbReference>
<reference evidence="4 5" key="1">
    <citation type="submission" date="2023-01" db="EMBL/GenBank/DDBJ databases">
        <title>Analysis of 21 Apiospora genomes using comparative genomics revels a genus with tremendous synthesis potential of carbohydrate active enzymes and secondary metabolites.</title>
        <authorList>
            <person name="Sorensen T."/>
        </authorList>
    </citation>
    <scope>NUCLEOTIDE SEQUENCE [LARGE SCALE GENOMIC DNA]</scope>
    <source>
        <strain evidence="4 5">CBS 33761</strain>
    </source>
</reference>
<dbReference type="InterPro" id="IPR036291">
    <property type="entry name" value="NAD(P)-bd_dom_sf"/>
</dbReference>
<evidence type="ECO:0000256" key="3">
    <source>
        <dbReference type="ARBA" id="ARBA00023002"/>
    </source>
</evidence>
<evidence type="ECO:0000313" key="5">
    <source>
        <dbReference type="Proteomes" id="UP001444661"/>
    </source>
</evidence>
<keyword evidence="2" id="KW-0521">NADP</keyword>
<dbReference type="PRINTS" id="PR00081">
    <property type="entry name" value="GDHRDH"/>
</dbReference>
<protein>
    <recommendedName>
        <fullName evidence="6">NAD(P)-binding protein</fullName>
    </recommendedName>
</protein>
<evidence type="ECO:0000256" key="1">
    <source>
        <dbReference type="ARBA" id="ARBA00006484"/>
    </source>
</evidence>
<dbReference type="PANTHER" id="PTHR24321:SF12">
    <property type="entry name" value="SHORT-CHAIN DEHYDROGENASE_REDUCTASE FAMILY, PUTATIVE (AFU_ORTHOLOGUE AFUA_5G14340)-RELATED"/>
    <property type="match status" value="1"/>
</dbReference>
<comment type="caution">
    <text evidence="4">The sequence shown here is derived from an EMBL/GenBank/DDBJ whole genome shotgun (WGS) entry which is preliminary data.</text>
</comment>
<dbReference type="Proteomes" id="UP001444661">
    <property type="component" value="Unassembled WGS sequence"/>
</dbReference>
<evidence type="ECO:0000313" key="4">
    <source>
        <dbReference type="EMBL" id="KAK8022033.1"/>
    </source>
</evidence>
<proteinExistence type="inferred from homology"/>
<evidence type="ECO:0000256" key="2">
    <source>
        <dbReference type="ARBA" id="ARBA00022857"/>
    </source>
</evidence>
<evidence type="ECO:0008006" key="6">
    <source>
        <dbReference type="Google" id="ProtNLM"/>
    </source>
</evidence>
<dbReference type="CDD" id="cd05233">
    <property type="entry name" value="SDR_c"/>
    <property type="match status" value="1"/>
</dbReference>
<dbReference type="Gene3D" id="3.40.50.720">
    <property type="entry name" value="NAD(P)-binding Rossmann-like Domain"/>
    <property type="match status" value="1"/>
</dbReference>
<gene>
    <name evidence="4" type="ORF">PG993_012800</name>
</gene>
<dbReference type="EMBL" id="JAQQWK010000012">
    <property type="protein sequence ID" value="KAK8022033.1"/>
    <property type="molecule type" value="Genomic_DNA"/>
</dbReference>
<dbReference type="Pfam" id="PF13561">
    <property type="entry name" value="adh_short_C2"/>
    <property type="match status" value="1"/>
</dbReference>
<keyword evidence="3" id="KW-0560">Oxidoreductase</keyword>
<organism evidence="4 5">
    <name type="scientific">Apiospora rasikravindrae</name>
    <dbReference type="NCBI Taxonomy" id="990691"/>
    <lineage>
        <taxon>Eukaryota</taxon>
        <taxon>Fungi</taxon>
        <taxon>Dikarya</taxon>
        <taxon>Ascomycota</taxon>
        <taxon>Pezizomycotina</taxon>
        <taxon>Sordariomycetes</taxon>
        <taxon>Xylariomycetidae</taxon>
        <taxon>Amphisphaeriales</taxon>
        <taxon>Apiosporaceae</taxon>
        <taxon>Apiospora</taxon>
    </lineage>
</organism>
<dbReference type="PROSITE" id="PS00061">
    <property type="entry name" value="ADH_SHORT"/>
    <property type="match status" value="1"/>
</dbReference>
<name>A0ABR1RW09_9PEZI</name>
<accession>A0ABR1RW09</accession>
<keyword evidence="5" id="KW-1185">Reference proteome</keyword>
<sequence>MDITGNAVVFGGGGGIGRSTALLFSQSGASAVVIADLNLEAAESAAAEAKRVATNPNCRVEALRVDVAVQDSVDSVFQHVTTSIGRIDYCINCAGFPVKTARPTADADVDEFFRVQDINLRGTFFVVRAACAIMRSQKLIPNLAAFPERGSTRGAIVTLGSVLSFGASPYLVQYTTSKHAVLGLTKTAALDHVKDGIRVNCVCSTWVDTNMTKQVCEDVPGLEAILVPSVPMGRIAKAEEIADAIVFLSSPRASFVTGCPFIIDGGTSLSSNR</sequence>
<comment type="similarity">
    <text evidence="1">Belongs to the short-chain dehydrogenases/reductases (SDR) family.</text>
</comment>
<dbReference type="PRINTS" id="PR00080">
    <property type="entry name" value="SDRFAMILY"/>
</dbReference>
<dbReference type="InterPro" id="IPR002347">
    <property type="entry name" value="SDR_fam"/>
</dbReference>
<dbReference type="SUPFAM" id="SSF51735">
    <property type="entry name" value="NAD(P)-binding Rossmann-fold domains"/>
    <property type="match status" value="1"/>
</dbReference>
<dbReference type="InterPro" id="IPR020904">
    <property type="entry name" value="Sc_DH/Rdtase_CS"/>
</dbReference>